<dbReference type="PANTHER" id="PTHR10666">
    <property type="entry name" value="UBIQUITIN"/>
    <property type="match status" value="1"/>
</dbReference>
<proteinExistence type="predicted"/>
<dbReference type="Pfam" id="PF00240">
    <property type="entry name" value="ubiquitin"/>
    <property type="match status" value="1"/>
</dbReference>
<organism evidence="2 3">
    <name type="scientific">Rhizophlyctis rosea</name>
    <dbReference type="NCBI Taxonomy" id="64517"/>
    <lineage>
        <taxon>Eukaryota</taxon>
        <taxon>Fungi</taxon>
        <taxon>Fungi incertae sedis</taxon>
        <taxon>Chytridiomycota</taxon>
        <taxon>Chytridiomycota incertae sedis</taxon>
        <taxon>Chytridiomycetes</taxon>
        <taxon>Rhizophlyctidales</taxon>
        <taxon>Rhizophlyctidaceae</taxon>
        <taxon>Rhizophlyctis</taxon>
    </lineage>
</organism>
<dbReference type="InterPro" id="IPR029071">
    <property type="entry name" value="Ubiquitin-like_domsf"/>
</dbReference>
<dbReference type="EMBL" id="JADGJD010000540">
    <property type="protein sequence ID" value="KAJ3050222.1"/>
    <property type="molecule type" value="Genomic_DNA"/>
</dbReference>
<comment type="caution">
    <text evidence="2">The sequence shown here is derived from an EMBL/GenBank/DDBJ whole genome shotgun (WGS) entry which is preliminary data.</text>
</comment>
<evidence type="ECO:0000313" key="3">
    <source>
        <dbReference type="Proteomes" id="UP001212841"/>
    </source>
</evidence>
<name>A0AAD5S9S2_9FUNG</name>
<keyword evidence="3" id="KW-1185">Reference proteome</keyword>
<dbReference type="InterPro" id="IPR000626">
    <property type="entry name" value="Ubiquitin-like_dom"/>
</dbReference>
<dbReference type="GO" id="GO:0005840">
    <property type="term" value="C:ribosome"/>
    <property type="evidence" value="ECO:0007669"/>
    <property type="project" value="UniProtKB-KW"/>
</dbReference>
<dbReference type="Gene3D" id="3.10.20.90">
    <property type="entry name" value="Phosphatidylinositol 3-kinase Catalytic Subunit, Chain A, domain 1"/>
    <property type="match status" value="1"/>
</dbReference>
<keyword evidence="2" id="KW-0687">Ribonucleoprotein</keyword>
<accession>A0AAD5S9S2</accession>
<evidence type="ECO:0000313" key="2">
    <source>
        <dbReference type="EMBL" id="KAJ3050222.1"/>
    </source>
</evidence>
<dbReference type="AlphaFoldDB" id="A0AAD5S9S2"/>
<dbReference type="SMART" id="SM00213">
    <property type="entry name" value="UBQ"/>
    <property type="match status" value="1"/>
</dbReference>
<dbReference type="SUPFAM" id="SSF54236">
    <property type="entry name" value="Ubiquitin-like"/>
    <property type="match status" value="1"/>
</dbReference>
<dbReference type="Proteomes" id="UP001212841">
    <property type="component" value="Unassembled WGS sequence"/>
</dbReference>
<sequence length="87" mass="9774">MTGFQVFVVGFEGKTSSIENVSPGTTVQELKTKVSDKTGLDAQYIRLIFASKELRGDEHPTEDGTRRQWTMADYGIKRDSTLTMITR</sequence>
<evidence type="ECO:0000259" key="1">
    <source>
        <dbReference type="PROSITE" id="PS50053"/>
    </source>
</evidence>
<reference evidence="2" key="1">
    <citation type="submission" date="2020-05" db="EMBL/GenBank/DDBJ databases">
        <title>Phylogenomic resolution of chytrid fungi.</title>
        <authorList>
            <person name="Stajich J.E."/>
            <person name="Amses K."/>
            <person name="Simmons R."/>
            <person name="Seto K."/>
            <person name="Myers J."/>
            <person name="Bonds A."/>
            <person name="Quandt C.A."/>
            <person name="Barry K."/>
            <person name="Liu P."/>
            <person name="Grigoriev I."/>
            <person name="Longcore J.E."/>
            <person name="James T.Y."/>
        </authorList>
    </citation>
    <scope>NUCLEOTIDE SEQUENCE</scope>
    <source>
        <strain evidence="2">JEL0318</strain>
    </source>
</reference>
<dbReference type="InterPro" id="IPR050158">
    <property type="entry name" value="Ubiquitin_ubiquitin-like"/>
</dbReference>
<keyword evidence="2" id="KW-0689">Ribosomal protein</keyword>
<dbReference type="CDD" id="cd17039">
    <property type="entry name" value="Ubl_ubiquitin_like"/>
    <property type="match status" value="1"/>
</dbReference>
<gene>
    <name evidence="2" type="primary">UBQ-2</name>
    <name evidence="2" type="ORF">HK097_008815</name>
</gene>
<feature type="domain" description="Ubiquitin-like" evidence="1">
    <location>
        <begin position="4"/>
        <end position="87"/>
    </location>
</feature>
<protein>
    <submittedName>
        <fullName evidence="2">Ubiquitin-60S ribosomal protein L40</fullName>
    </submittedName>
</protein>
<dbReference type="PROSITE" id="PS50053">
    <property type="entry name" value="UBIQUITIN_2"/>
    <property type="match status" value="1"/>
</dbReference>